<feature type="region of interest" description="Disordered" evidence="1">
    <location>
        <begin position="28"/>
        <end position="55"/>
    </location>
</feature>
<feature type="signal peptide" evidence="2">
    <location>
        <begin position="1"/>
        <end position="27"/>
    </location>
</feature>
<sequence>MRFTGRGVVMGASLGALVLVASGCAGAQEEEPTPSFASSTADAEPSPELTEPPYETELNLTPDEKKAADEAYDVLVNYIRANNEVLADSGGDPDRALRFVSGELRDEHVESFGSMADAGEVAVGGVSHRYHHLDELEKPSGADGEAVFESCLDFSNFDLLDEDGESLSGGDTDPSIVRYSLDGSSSGWSLTDIEFTEYSCD</sequence>
<dbReference type="RefSeq" id="WP_165883246.1">
    <property type="nucleotide sequence ID" value="NZ_CP035810.1"/>
</dbReference>
<name>A0A6G8KVV7_9MICO</name>
<evidence type="ECO:0008006" key="5">
    <source>
        <dbReference type="Google" id="ProtNLM"/>
    </source>
</evidence>
<evidence type="ECO:0000313" key="3">
    <source>
        <dbReference type="EMBL" id="QIN28786.1"/>
    </source>
</evidence>
<dbReference type="KEGG" id="blut:EW640_05460"/>
<dbReference type="EMBL" id="CP035810">
    <property type="protein sequence ID" value="QIN28786.1"/>
    <property type="molecule type" value="Genomic_DNA"/>
</dbReference>
<evidence type="ECO:0000313" key="4">
    <source>
        <dbReference type="Proteomes" id="UP000501518"/>
    </source>
</evidence>
<organism evidence="3 4">
    <name type="scientific">Brevibacterium luteolum</name>
    <dbReference type="NCBI Taxonomy" id="199591"/>
    <lineage>
        <taxon>Bacteria</taxon>
        <taxon>Bacillati</taxon>
        <taxon>Actinomycetota</taxon>
        <taxon>Actinomycetes</taxon>
        <taxon>Micrococcales</taxon>
        <taxon>Brevibacteriaceae</taxon>
        <taxon>Brevibacterium</taxon>
    </lineage>
</organism>
<reference evidence="3 4" key="1">
    <citation type="submission" date="2019-02" db="EMBL/GenBank/DDBJ databases">
        <title>Complete Genome Sequence and Methylome Analysis of Brevibacterium luteolum NEB1784.</title>
        <authorList>
            <person name="Fomenkov A."/>
            <person name="Roberts R.J."/>
        </authorList>
    </citation>
    <scope>NUCLEOTIDE SEQUENCE [LARGE SCALE GENOMIC DNA]</scope>
    <source>
        <strain evidence="3 4">NEB1784</strain>
    </source>
</reference>
<accession>A0A6G8KVV7</accession>
<protein>
    <recommendedName>
        <fullName evidence="5">Lipoprotein</fullName>
    </recommendedName>
</protein>
<keyword evidence="2" id="KW-0732">Signal</keyword>
<evidence type="ECO:0000256" key="2">
    <source>
        <dbReference type="SAM" id="SignalP"/>
    </source>
</evidence>
<gene>
    <name evidence="3" type="ORF">EW640_05460</name>
</gene>
<evidence type="ECO:0000256" key="1">
    <source>
        <dbReference type="SAM" id="MobiDB-lite"/>
    </source>
</evidence>
<dbReference type="AlphaFoldDB" id="A0A6G8KVV7"/>
<feature type="chain" id="PRO_5026019526" description="Lipoprotein" evidence="2">
    <location>
        <begin position="28"/>
        <end position="201"/>
    </location>
</feature>
<dbReference type="Proteomes" id="UP000501518">
    <property type="component" value="Chromosome"/>
</dbReference>
<feature type="compositionally biased region" description="Low complexity" evidence="1">
    <location>
        <begin position="44"/>
        <end position="55"/>
    </location>
</feature>
<dbReference type="PROSITE" id="PS51257">
    <property type="entry name" value="PROKAR_LIPOPROTEIN"/>
    <property type="match status" value="1"/>
</dbReference>
<proteinExistence type="predicted"/>